<proteinExistence type="predicted"/>
<reference evidence="1" key="2">
    <citation type="journal article" date="2015" name="Data Brief">
        <title>Shoot transcriptome of the giant reed, Arundo donax.</title>
        <authorList>
            <person name="Barrero R.A."/>
            <person name="Guerrero F.D."/>
            <person name="Moolhuijzen P."/>
            <person name="Goolsby J.A."/>
            <person name="Tidwell J."/>
            <person name="Bellgard S.E."/>
            <person name="Bellgard M.I."/>
        </authorList>
    </citation>
    <scope>NUCLEOTIDE SEQUENCE</scope>
    <source>
        <tissue evidence="1">Shoot tissue taken approximately 20 cm above the soil surface</tissue>
    </source>
</reference>
<name>A0A0A8ZHZ7_ARUDO</name>
<evidence type="ECO:0000313" key="1">
    <source>
        <dbReference type="EMBL" id="JAD37313.1"/>
    </source>
</evidence>
<dbReference type="AlphaFoldDB" id="A0A0A8ZHZ7"/>
<dbReference type="EMBL" id="GBRH01260582">
    <property type="protein sequence ID" value="JAD37313.1"/>
    <property type="molecule type" value="Transcribed_RNA"/>
</dbReference>
<accession>A0A0A8ZHZ7</accession>
<sequence length="113" mass="11602">MCAGEGREAWADLQGGSAGTLGSVKVTVCGSAEVAMRAGGGAMVFGHAGAGMEASGAWLWGDACGGGARRQGGTGCSHGGACDIVGRLRRDHNHIWSRKENKRWLSDQADSRQ</sequence>
<protein>
    <submittedName>
        <fullName evidence="1">Uncharacterized protein</fullName>
    </submittedName>
</protein>
<reference evidence="1" key="1">
    <citation type="submission" date="2014-09" db="EMBL/GenBank/DDBJ databases">
        <authorList>
            <person name="Magalhaes I.L.F."/>
            <person name="Oliveira U."/>
            <person name="Santos F.R."/>
            <person name="Vidigal T.H.D.A."/>
            <person name="Brescovit A.D."/>
            <person name="Santos A.J."/>
        </authorList>
    </citation>
    <scope>NUCLEOTIDE SEQUENCE</scope>
    <source>
        <tissue evidence="1">Shoot tissue taken approximately 20 cm above the soil surface</tissue>
    </source>
</reference>
<organism evidence="1">
    <name type="scientific">Arundo donax</name>
    <name type="common">Giant reed</name>
    <name type="synonym">Donax arundinaceus</name>
    <dbReference type="NCBI Taxonomy" id="35708"/>
    <lineage>
        <taxon>Eukaryota</taxon>
        <taxon>Viridiplantae</taxon>
        <taxon>Streptophyta</taxon>
        <taxon>Embryophyta</taxon>
        <taxon>Tracheophyta</taxon>
        <taxon>Spermatophyta</taxon>
        <taxon>Magnoliopsida</taxon>
        <taxon>Liliopsida</taxon>
        <taxon>Poales</taxon>
        <taxon>Poaceae</taxon>
        <taxon>PACMAD clade</taxon>
        <taxon>Arundinoideae</taxon>
        <taxon>Arundineae</taxon>
        <taxon>Arundo</taxon>
    </lineage>
</organism>